<dbReference type="InterPro" id="IPR036259">
    <property type="entry name" value="MFS_trans_sf"/>
</dbReference>
<evidence type="ECO:0000256" key="2">
    <source>
        <dbReference type="ARBA" id="ARBA00022448"/>
    </source>
</evidence>
<keyword evidence="11" id="KW-1185">Reference proteome</keyword>
<keyword evidence="2" id="KW-0813">Transport</keyword>
<evidence type="ECO:0000256" key="8">
    <source>
        <dbReference type="SAM" id="Phobius"/>
    </source>
</evidence>
<dbReference type="Proteomes" id="UP000237846">
    <property type="component" value="Unassembled WGS sequence"/>
</dbReference>
<feature type="transmembrane region" description="Helical" evidence="8">
    <location>
        <begin position="366"/>
        <end position="385"/>
    </location>
</feature>
<dbReference type="OrthoDB" id="4325372at2"/>
<gene>
    <name evidence="10" type="ORF">CLV72_106125</name>
</gene>
<reference evidence="10 11" key="1">
    <citation type="submission" date="2018-03" db="EMBL/GenBank/DDBJ databases">
        <title>Genomic Encyclopedia of Archaeal and Bacterial Type Strains, Phase II (KMG-II): from individual species to whole genera.</title>
        <authorList>
            <person name="Goeker M."/>
        </authorList>
    </citation>
    <scope>NUCLEOTIDE SEQUENCE [LARGE SCALE GENOMIC DNA]</scope>
    <source>
        <strain evidence="10 11">DSM 45601</strain>
    </source>
</reference>
<sequence length="491" mass="51105">MTKVVSRNRNLLLLVLCAAMFLDALDTSLVGVALPSIQNELGLSNATLQWLVSGYTVTYGGLLLFGGRVADLFGRRRVFLASMVLFAVASLVGGLVSSGELLIISRVVKGIAAAFTAPAAMSIITTTFHEGSERNRALGFYSATAAGGYSLGLILSGILTEANWRLVFFMPVAVALLVIVATPLTIRADQPESRQRRSYDITGAMTITGSVLLLIFGLVQAPEVGWGAASTLGALGAAVVLFAIFIAVERRHSDPTVPLRLFRSWTRSSASILAVLFAAASLGWQFVATLYIQQLLGYGPFQTAMVLLPVGISTPPIALVVTPWLLNRIPMHWVAGIGMLFQGAGIVMFVFVGLESNYLGLMLPGMLLHGIGNGLVFPTMTIAGVQGVDDRQQGVASGVITGSYQLGVGLGVAIMASVITATVVGSGEGAQLAGYQTAFMTASVIALLGLLVGFIGLQIRRGTPADAPTAPAEPAGSADATPPTAATAPQQ</sequence>
<dbReference type="PANTHER" id="PTHR42718">
    <property type="entry name" value="MAJOR FACILITATOR SUPERFAMILY MULTIDRUG TRANSPORTER MFSC"/>
    <property type="match status" value="1"/>
</dbReference>
<feature type="domain" description="Major facilitator superfamily (MFS) profile" evidence="9">
    <location>
        <begin position="12"/>
        <end position="461"/>
    </location>
</feature>
<proteinExistence type="predicted"/>
<evidence type="ECO:0000256" key="4">
    <source>
        <dbReference type="ARBA" id="ARBA00022692"/>
    </source>
</evidence>
<feature type="transmembrane region" description="Helical" evidence="8">
    <location>
        <begin position="166"/>
        <end position="186"/>
    </location>
</feature>
<keyword evidence="4 8" id="KW-0812">Transmembrane</keyword>
<feature type="transmembrane region" description="Helical" evidence="8">
    <location>
        <begin position="225"/>
        <end position="248"/>
    </location>
</feature>
<dbReference type="PROSITE" id="PS00216">
    <property type="entry name" value="SUGAR_TRANSPORT_1"/>
    <property type="match status" value="1"/>
</dbReference>
<dbReference type="InterPro" id="IPR011701">
    <property type="entry name" value="MFS"/>
</dbReference>
<protein>
    <submittedName>
        <fullName evidence="10">MFS transporter</fullName>
    </submittedName>
</protein>
<feature type="transmembrane region" description="Helical" evidence="8">
    <location>
        <begin position="47"/>
        <end position="66"/>
    </location>
</feature>
<evidence type="ECO:0000256" key="6">
    <source>
        <dbReference type="ARBA" id="ARBA00023136"/>
    </source>
</evidence>
<feature type="region of interest" description="Disordered" evidence="7">
    <location>
        <begin position="465"/>
        <end position="491"/>
    </location>
</feature>
<feature type="transmembrane region" description="Helical" evidence="8">
    <location>
        <begin position="198"/>
        <end position="219"/>
    </location>
</feature>
<dbReference type="CDD" id="cd17321">
    <property type="entry name" value="MFS_MMR_MDR_like"/>
    <property type="match status" value="1"/>
</dbReference>
<evidence type="ECO:0000256" key="7">
    <source>
        <dbReference type="SAM" id="MobiDB-lite"/>
    </source>
</evidence>
<comment type="caution">
    <text evidence="10">The sequence shown here is derived from an EMBL/GenBank/DDBJ whole genome shotgun (WGS) entry which is preliminary data.</text>
</comment>
<dbReference type="GO" id="GO:0005886">
    <property type="term" value="C:plasma membrane"/>
    <property type="evidence" value="ECO:0007669"/>
    <property type="project" value="UniProtKB-SubCell"/>
</dbReference>
<feature type="transmembrane region" description="Helical" evidence="8">
    <location>
        <begin position="138"/>
        <end position="160"/>
    </location>
</feature>
<organism evidence="10 11">
    <name type="scientific">Allonocardiopsis opalescens</name>
    <dbReference type="NCBI Taxonomy" id="1144618"/>
    <lineage>
        <taxon>Bacteria</taxon>
        <taxon>Bacillati</taxon>
        <taxon>Actinomycetota</taxon>
        <taxon>Actinomycetes</taxon>
        <taxon>Streptosporangiales</taxon>
        <taxon>Allonocardiopsis</taxon>
    </lineage>
</organism>
<accession>A0A2T0PZV8</accession>
<evidence type="ECO:0000313" key="11">
    <source>
        <dbReference type="Proteomes" id="UP000237846"/>
    </source>
</evidence>
<feature type="transmembrane region" description="Helical" evidence="8">
    <location>
        <begin position="333"/>
        <end position="354"/>
    </location>
</feature>
<dbReference type="Gene3D" id="1.20.1720.10">
    <property type="entry name" value="Multidrug resistance protein D"/>
    <property type="match status" value="1"/>
</dbReference>
<dbReference type="InterPro" id="IPR020846">
    <property type="entry name" value="MFS_dom"/>
</dbReference>
<evidence type="ECO:0000259" key="9">
    <source>
        <dbReference type="PROSITE" id="PS50850"/>
    </source>
</evidence>
<feature type="transmembrane region" description="Helical" evidence="8">
    <location>
        <begin position="103"/>
        <end position="126"/>
    </location>
</feature>
<keyword evidence="6 8" id="KW-0472">Membrane</keyword>
<feature type="transmembrane region" description="Helical" evidence="8">
    <location>
        <begin position="437"/>
        <end position="457"/>
    </location>
</feature>
<dbReference type="PROSITE" id="PS50850">
    <property type="entry name" value="MFS"/>
    <property type="match status" value="1"/>
</dbReference>
<feature type="transmembrane region" description="Helical" evidence="8">
    <location>
        <begin position="78"/>
        <end position="97"/>
    </location>
</feature>
<keyword evidence="3" id="KW-1003">Cell membrane</keyword>
<evidence type="ECO:0000256" key="5">
    <source>
        <dbReference type="ARBA" id="ARBA00022989"/>
    </source>
</evidence>
<feature type="transmembrane region" description="Helical" evidence="8">
    <location>
        <begin position="269"/>
        <end position="292"/>
    </location>
</feature>
<evidence type="ECO:0000313" key="10">
    <source>
        <dbReference type="EMBL" id="PRX97089.1"/>
    </source>
</evidence>
<dbReference type="GO" id="GO:0022857">
    <property type="term" value="F:transmembrane transporter activity"/>
    <property type="evidence" value="ECO:0007669"/>
    <property type="project" value="InterPro"/>
</dbReference>
<dbReference type="PANTHER" id="PTHR42718:SF46">
    <property type="entry name" value="BLR6921 PROTEIN"/>
    <property type="match status" value="1"/>
</dbReference>
<dbReference type="SUPFAM" id="SSF103473">
    <property type="entry name" value="MFS general substrate transporter"/>
    <property type="match status" value="1"/>
</dbReference>
<dbReference type="InterPro" id="IPR005829">
    <property type="entry name" value="Sugar_transporter_CS"/>
</dbReference>
<dbReference type="Gene3D" id="1.20.1250.20">
    <property type="entry name" value="MFS general substrate transporter like domains"/>
    <property type="match status" value="1"/>
</dbReference>
<evidence type="ECO:0000256" key="3">
    <source>
        <dbReference type="ARBA" id="ARBA00022475"/>
    </source>
</evidence>
<name>A0A2T0PZV8_9ACTN</name>
<dbReference type="Pfam" id="PF07690">
    <property type="entry name" value="MFS_1"/>
    <property type="match status" value="1"/>
</dbReference>
<dbReference type="EMBL" id="PVZC01000006">
    <property type="protein sequence ID" value="PRX97089.1"/>
    <property type="molecule type" value="Genomic_DNA"/>
</dbReference>
<feature type="transmembrane region" description="Helical" evidence="8">
    <location>
        <begin position="406"/>
        <end position="425"/>
    </location>
</feature>
<dbReference type="AlphaFoldDB" id="A0A2T0PZV8"/>
<feature type="transmembrane region" description="Helical" evidence="8">
    <location>
        <begin position="304"/>
        <end position="326"/>
    </location>
</feature>
<evidence type="ECO:0000256" key="1">
    <source>
        <dbReference type="ARBA" id="ARBA00004651"/>
    </source>
</evidence>
<comment type="subcellular location">
    <subcellularLocation>
        <location evidence="1">Cell membrane</location>
        <topology evidence="1">Multi-pass membrane protein</topology>
    </subcellularLocation>
</comment>
<keyword evidence="5 8" id="KW-1133">Transmembrane helix</keyword>